<evidence type="ECO:0000313" key="3">
    <source>
        <dbReference type="WBParaSite" id="nRc.2.0.1.t47032-RA"/>
    </source>
</evidence>
<evidence type="ECO:0000256" key="1">
    <source>
        <dbReference type="SAM" id="Phobius"/>
    </source>
</evidence>
<keyword evidence="1" id="KW-1133">Transmembrane helix</keyword>
<reference evidence="3" key="1">
    <citation type="submission" date="2022-11" db="UniProtKB">
        <authorList>
            <consortium name="WormBaseParasite"/>
        </authorList>
    </citation>
    <scope>IDENTIFICATION</scope>
</reference>
<keyword evidence="1" id="KW-0812">Transmembrane</keyword>
<evidence type="ECO:0000313" key="2">
    <source>
        <dbReference type="Proteomes" id="UP000887565"/>
    </source>
</evidence>
<organism evidence="2 3">
    <name type="scientific">Romanomermis culicivorax</name>
    <name type="common">Nematode worm</name>
    <dbReference type="NCBI Taxonomy" id="13658"/>
    <lineage>
        <taxon>Eukaryota</taxon>
        <taxon>Metazoa</taxon>
        <taxon>Ecdysozoa</taxon>
        <taxon>Nematoda</taxon>
        <taxon>Enoplea</taxon>
        <taxon>Dorylaimia</taxon>
        <taxon>Mermithida</taxon>
        <taxon>Mermithoidea</taxon>
        <taxon>Mermithidae</taxon>
        <taxon>Romanomermis</taxon>
    </lineage>
</organism>
<dbReference type="WBParaSite" id="nRc.2.0.1.t47032-RA">
    <property type="protein sequence ID" value="nRc.2.0.1.t47032-RA"/>
    <property type="gene ID" value="nRc.2.0.1.g47032"/>
</dbReference>
<name>A0A915L890_ROMCU</name>
<accession>A0A915L890</accession>
<keyword evidence="1" id="KW-0472">Membrane</keyword>
<keyword evidence="2" id="KW-1185">Reference proteome</keyword>
<feature type="transmembrane region" description="Helical" evidence="1">
    <location>
        <begin position="93"/>
        <end position="112"/>
    </location>
</feature>
<feature type="transmembrane region" description="Helical" evidence="1">
    <location>
        <begin position="58"/>
        <end position="81"/>
    </location>
</feature>
<sequence>MKKENILTIVLLFLILTCIRRAFAAITSSYAAFLILNSSFSFGKGSIKDKNLASHPFLASPSLLLLVTIFTDGTASSFHLFNCKNSTPNNLSMTAIFSLALLSSLIVLSSLLSNPIPLSLSSRHFWCSKFSWHFWSSKPSCTTTISSILNFDLHQLFANFGVQTVFERSWTELEKSPQIDSQNR</sequence>
<protein>
    <submittedName>
        <fullName evidence="3">Uncharacterized protein</fullName>
    </submittedName>
</protein>
<proteinExistence type="predicted"/>
<dbReference type="AlphaFoldDB" id="A0A915L890"/>
<dbReference type="Proteomes" id="UP000887565">
    <property type="component" value="Unplaced"/>
</dbReference>